<feature type="transmembrane region" description="Helical" evidence="1">
    <location>
        <begin position="159"/>
        <end position="185"/>
    </location>
</feature>
<reference evidence="2 3" key="1">
    <citation type="journal article" date="2022" name="Genome Biol. Evol.">
        <title>Host diet, physiology and behaviors set the stage for Lachnospiraceae cladogenesis.</title>
        <authorList>
            <person name="Vera-Ponce De Leon A."/>
            <person name="Schneider M."/>
            <person name="Jahnes B.C."/>
            <person name="Sadowski V."/>
            <person name="Camuy-Velez L.A."/>
            <person name="Duan J."/>
            <person name="Sabree Z.L."/>
        </authorList>
    </citation>
    <scope>NUCLEOTIDE SEQUENCE [LARGE SCALE GENOMIC DNA]</scope>
    <source>
        <strain evidence="2 3">PAL227</strain>
    </source>
</reference>
<evidence type="ECO:0000313" key="3">
    <source>
        <dbReference type="Proteomes" id="UP001523565"/>
    </source>
</evidence>
<keyword evidence="1" id="KW-0812">Transmembrane</keyword>
<sequence>MKEYNTGLATTVWNPGRIRLLVVLTILTVIATLFFDDVFSFLPYVNLLPILFGTCVGGPVYGTIIAIVVFVFNFLTGAEPIIIVFAIEAISLSIFFGAYVRLGFFATIKGVWVGVVACTLMDTLFKIPIHFAFNGGRIPYDSKLLFLHGILERFGERTMIASVFCFLVVTFIDMAVFLFVIYFLIKKLPNSVMEFFSIPREFPTMQVVKDEKEEEFLSETDKLKAKAMEKIEKAKETAGEGQADEKTDI</sequence>
<dbReference type="EMBL" id="JAMZFV010000013">
    <property type="protein sequence ID" value="MCP1110447.1"/>
    <property type="molecule type" value="Genomic_DNA"/>
</dbReference>
<evidence type="ECO:0008006" key="4">
    <source>
        <dbReference type="Google" id="ProtNLM"/>
    </source>
</evidence>
<dbReference type="Proteomes" id="UP001523565">
    <property type="component" value="Unassembled WGS sequence"/>
</dbReference>
<feature type="transmembrane region" description="Helical" evidence="1">
    <location>
        <begin position="18"/>
        <end position="35"/>
    </location>
</feature>
<keyword evidence="1" id="KW-1133">Transmembrane helix</keyword>
<comment type="caution">
    <text evidence="2">The sequence shown here is derived from an EMBL/GenBank/DDBJ whole genome shotgun (WGS) entry which is preliminary data.</text>
</comment>
<feature type="transmembrane region" description="Helical" evidence="1">
    <location>
        <begin position="47"/>
        <end position="75"/>
    </location>
</feature>
<dbReference type="RefSeq" id="WP_262069327.1">
    <property type="nucleotide sequence ID" value="NZ_JAMXOC010000013.1"/>
</dbReference>
<name>A0ABT1EME3_9FIRM</name>
<evidence type="ECO:0000313" key="2">
    <source>
        <dbReference type="EMBL" id="MCP1110447.1"/>
    </source>
</evidence>
<proteinExistence type="predicted"/>
<organism evidence="2 3">
    <name type="scientific">Ohessyouella blattaphilus</name>
    <dbReference type="NCBI Taxonomy" id="2949333"/>
    <lineage>
        <taxon>Bacteria</taxon>
        <taxon>Bacillati</taxon>
        <taxon>Bacillota</taxon>
        <taxon>Clostridia</taxon>
        <taxon>Lachnospirales</taxon>
        <taxon>Lachnospiraceae</taxon>
        <taxon>Ohessyouella</taxon>
    </lineage>
</organism>
<accession>A0ABT1EME3</accession>
<keyword evidence="3" id="KW-1185">Reference proteome</keyword>
<feature type="transmembrane region" description="Helical" evidence="1">
    <location>
        <begin position="112"/>
        <end position="133"/>
    </location>
</feature>
<gene>
    <name evidence="2" type="ORF">NK118_09320</name>
</gene>
<protein>
    <recommendedName>
        <fullName evidence="4">ECF transporter S component</fullName>
    </recommendedName>
</protein>
<keyword evidence="1" id="KW-0472">Membrane</keyword>
<evidence type="ECO:0000256" key="1">
    <source>
        <dbReference type="SAM" id="Phobius"/>
    </source>
</evidence>
<feature type="transmembrane region" description="Helical" evidence="1">
    <location>
        <begin position="81"/>
        <end position="100"/>
    </location>
</feature>